<keyword evidence="3" id="KW-0460">Magnesium</keyword>
<name>A0A2T5MBH5_9GAMM</name>
<dbReference type="Gene3D" id="1.20.1440.100">
    <property type="entry name" value="SG protein - dephosphorylation function"/>
    <property type="match status" value="1"/>
</dbReference>
<dbReference type="PANTHER" id="PTHR43344">
    <property type="entry name" value="PHOSPHOSERINE PHOSPHATASE"/>
    <property type="match status" value="1"/>
</dbReference>
<sequence length="222" mass="25081">MNLAIFDLDNTLLAGDSDYLWGQFLVEQGLVDGSSYEEANHRFYDQYKAGTLDIYEFCAFSMGPLTQYEPAQLYAWRAQFVREKIEPIVAAGTPALLERHRAQGDRLLIMTATNRFITEPIAELLNIGDLIATDPEMKDGRYTGRVAGIPNFQDGKVQRLELWRAEQTEKFAHTYFYSDSRNDIPLLLKADTAVAVDADEVLLAEATKRGWPVITLRGPQPD</sequence>
<dbReference type="GO" id="GO:0016787">
    <property type="term" value="F:hydrolase activity"/>
    <property type="evidence" value="ECO:0007669"/>
    <property type="project" value="UniProtKB-KW"/>
</dbReference>
<evidence type="ECO:0000256" key="1">
    <source>
        <dbReference type="ARBA" id="ARBA00022723"/>
    </source>
</evidence>
<dbReference type="RefSeq" id="WP_107941615.1">
    <property type="nucleotide sequence ID" value="NZ_QANS01000008.1"/>
</dbReference>
<dbReference type="InterPro" id="IPR050582">
    <property type="entry name" value="HAD-like_SerB"/>
</dbReference>
<dbReference type="CDD" id="cd02612">
    <property type="entry name" value="HAD_PGPPase"/>
    <property type="match status" value="1"/>
</dbReference>
<dbReference type="PANTHER" id="PTHR43344:SF13">
    <property type="entry name" value="PHOSPHATASE RV3661-RELATED"/>
    <property type="match status" value="1"/>
</dbReference>
<keyword evidence="2 4" id="KW-0378">Hydrolase</keyword>
<evidence type="ECO:0000313" key="4">
    <source>
        <dbReference type="EMBL" id="PTU29084.1"/>
    </source>
</evidence>
<evidence type="ECO:0000313" key="5">
    <source>
        <dbReference type="Proteomes" id="UP000244248"/>
    </source>
</evidence>
<keyword evidence="5" id="KW-1185">Reference proteome</keyword>
<comment type="caution">
    <text evidence="4">The sequence shown here is derived from an EMBL/GenBank/DDBJ whole genome shotgun (WGS) entry which is preliminary data.</text>
</comment>
<dbReference type="Proteomes" id="UP000244248">
    <property type="component" value="Unassembled WGS sequence"/>
</dbReference>
<dbReference type="NCBIfam" id="TIGR01488">
    <property type="entry name" value="HAD-SF-IB"/>
    <property type="match status" value="1"/>
</dbReference>
<dbReference type="OrthoDB" id="9784466at2"/>
<dbReference type="GO" id="GO:0046872">
    <property type="term" value="F:metal ion binding"/>
    <property type="evidence" value="ECO:0007669"/>
    <property type="project" value="UniProtKB-KW"/>
</dbReference>
<dbReference type="InterPro" id="IPR023214">
    <property type="entry name" value="HAD_sf"/>
</dbReference>
<dbReference type="EMBL" id="QANS01000008">
    <property type="protein sequence ID" value="PTU29084.1"/>
    <property type="molecule type" value="Genomic_DNA"/>
</dbReference>
<accession>A0A2T5MBH5</accession>
<proteinExistence type="predicted"/>
<dbReference type="SUPFAM" id="SSF56784">
    <property type="entry name" value="HAD-like"/>
    <property type="match status" value="1"/>
</dbReference>
<dbReference type="InterPro" id="IPR006385">
    <property type="entry name" value="HAD_hydro_SerB1"/>
</dbReference>
<keyword evidence="1" id="KW-0479">Metal-binding</keyword>
<dbReference type="AlphaFoldDB" id="A0A2T5MBH5"/>
<dbReference type="Gene3D" id="3.40.50.1000">
    <property type="entry name" value="HAD superfamily/HAD-like"/>
    <property type="match status" value="1"/>
</dbReference>
<dbReference type="InterPro" id="IPR036412">
    <property type="entry name" value="HAD-like_sf"/>
</dbReference>
<dbReference type="Pfam" id="PF12710">
    <property type="entry name" value="HAD"/>
    <property type="match status" value="1"/>
</dbReference>
<organism evidence="4 5">
    <name type="scientific">Stenotrophobium rhamnosiphilum</name>
    <dbReference type="NCBI Taxonomy" id="2029166"/>
    <lineage>
        <taxon>Bacteria</taxon>
        <taxon>Pseudomonadati</taxon>
        <taxon>Pseudomonadota</taxon>
        <taxon>Gammaproteobacteria</taxon>
        <taxon>Nevskiales</taxon>
        <taxon>Nevskiaceae</taxon>
        <taxon>Stenotrophobium</taxon>
    </lineage>
</organism>
<dbReference type="NCBIfam" id="TIGR01490">
    <property type="entry name" value="HAD-SF-IB-hyp1"/>
    <property type="match status" value="1"/>
</dbReference>
<evidence type="ECO:0000256" key="2">
    <source>
        <dbReference type="ARBA" id="ARBA00022801"/>
    </source>
</evidence>
<evidence type="ECO:0000256" key="3">
    <source>
        <dbReference type="ARBA" id="ARBA00022842"/>
    </source>
</evidence>
<protein>
    <submittedName>
        <fullName evidence="4">HAD-IB family hydrolase</fullName>
    </submittedName>
</protein>
<gene>
    <name evidence="4" type="ORF">CJD38_17140</name>
</gene>
<reference evidence="4 5" key="1">
    <citation type="submission" date="2018-04" db="EMBL/GenBank/DDBJ databases">
        <title>Novel species isolated from glacier.</title>
        <authorList>
            <person name="Liu Q."/>
            <person name="Xin Y.-H."/>
        </authorList>
    </citation>
    <scope>NUCLEOTIDE SEQUENCE [LARGE SCALE GENOMIC DNA]</scope>
    <source>
        <strain evidence="4 5">GT1R17</strain>
    </source>
</reference>